<dbReference type="InterPro" id="IPR047655">
    <property type="entry name" value="Transpos_IS630-like"/>
</dbReference>
<dbReference type="InterPro" id="IPR025959">
    <property type="entry name" value="Winged_HTH_dom"/>
</dbReference>
<evidence type="ECO:0000259" key="2">
    <source>
        <dbReference type="Pfam" id="PF13592"/>
    </source>
</evidence>
<organism evidence="3 4">
    <name type="scientific">Rickettsia argasii T170-B</name>
    <dbReference type="NCBI Taxonomy" id="1268837"/>
    <lineage>
        <taxon>Bacteria</taxon>
        <taxon>Pseudomonadati</taxon>
        <taxon>Pseudomonadota</taxon>
        <taxon>Alphaproteobacteria</taxon>
        <taxon>Rickettsiales</taxon>
        <taxon>Rickettsiaceae</taxon>
        <taxon>Rickettsieae</taxon>
        <taxon>Rickettsia</taxon>
        <taxon>spotted fever group</taxon>
    </lineage>
</organism>
<accession>A0A0F3RCH0</accession>
<dbReference type="PATRIC" id="fig|1268837.3.peg.612"/>
<evidence type="ECO:0000313" key="4">
    <source>
        <dbReference type="Proteomes" id="UP000033736"/>
    </source>
</evidence>
<dbReference type="GO" id="GO:0003676">
    <property type="term" value="F:nucleic acid binding"/>
    <property type="evidence" value="ECO:0007669"/>
    <property type="project" value="InterPro"/>
</dbReference>
<dbReference type="InterPro" id="IPR038717">
    <property type="entry name" value="Tc1-like_DDE_dom"/>
</dbReference>
<dbReference type="Gene3D" id="3.30.420.10">
    <property type="entry name" value="Ribonuclease H-like superfamily/Ribonuclease H"/>
    <property type="match status" value="1"/>
</dbReference>
<dbReference type="RefSeq" id="WP_045806061.1">
    <property type="nucleotide sequence ID" value="NZ_LAOQ01000017.1"/>
</dbReference>
<sequence>MLKKEDFRTLSTSAQAALRKVALRAIDKGEKQLDVASLIGVTRQTINNWVSKRRRGDKYAVTGKSRGRKTGEKRIINEMLCKKIQDYINNSRPEDHNIKSALWSRKSINTLIKKYCGFFLPLSTIGEYLRRWGYTAQKPKKLAYEQQPKQVQVWLDEKYPAIVKQAQMEQAEIHWGDEVGIKSECQVLQSYSLKGKTPVVIHKSKRFTINMISTVTNNGKLRFMLYEDTLKTDIFIEFLRRLVKYAKRKIFLILDNLKVHHSKKVYNWTNKHKDKISLFFLPPYTPQHNPDEYLNNDLKSNVNRKDIPLTKDELKHNLKSYLRCLQNNPKHIQKLFQADNVKYAS</sequence>
<dbReference type="Pfam" id="PF13358">
    <property type="entry name" value="DDE_3"/>
    <property type="match status" value="1"/>
</dbReference>
<feature type="domain" description="Tc1-like transposase DDE" evidence="1">
    <location>
        <begin position="173"/>
        <end position="314"/>
    </location>
</feature>
<feature type="domain" description="Winged helix-turn helix" evidence="2">
    <location>
        <begin position="102"/>
        <end position="157"/>
    </location>
</feature>
<reference evidence="3 4" key="1">
    <citation type="submission" date="2015-01" db="EMBL/GenBank/DDBJ databases">
        <title>Genome Sequencing of Rickettsiales /home/snadendla/prok_pipe/test/illegal_ec_num.txt.</title>
        <authorList>
            <person name="Daugherty S.C."/>
            <person name="Su Q."/>
            <person name="Abolude K."/>
            <person name="Beier-Sexton M."/>
            <person name="Carlyon J.A."/>
            <person name="Carter R."/>
            <person name="Day N.P."/>
            <person name="Dumler S.J."/>
            <person name="Dyachenko V."/>
            <person name="Godinez A."/>
            <person name="Kurtti T.J."/>
            <person name="Lichay M."/>
            <person name="Mullins K.E."/>
            <person name="Ott S."/>
            <person name="Pappas-Brown V."/>
            <person name="Paris D.H."/>
            <person name="Patel P."/>
            <person name="Richards A.L."/>
            <person name="Sadzewicz L."/>
            <person name="Sears K."/>
            <person name="Seidman D."/>
            <person name="Sengamalay N."/>
            <person name="Stenos J."/>
            <person name="Tallon L.J."/>
            <person name="Vincent G."/>
            <person name="Fraser C.M."/>
            <person name="Munderloh U."/>
            <person name="Dunning-Hotopp J.C."/>
        </authorList>
    </citation>
    <scope>NUCLEOTIDE SEQUENCE [LARGE SCALE GENOMIC DNA]</scope>
    <source>
        <strain evidence="3 4">T170-B</strain>
    </source>
</reference>
<dbReference type="InterPro" id="IPR036397">
    <property type="entry name" value="RNaseH_sf"/>
</dbReference>
<dbReference type="PANTHER" id="PTHR46564:SF1">
    <property type="entry name" value="TRANSPOSASE"/>
    <property type="match status" value="1"/>
</dbReference>
<dbReference type="NCBIfam" id="NF033545">
    <property type="entry name" value="transpos_IS630"/>
    <property type="match status" value="1"/>
</dbReference>
<protein>
    <submittedName>
        <fullName evidence="3">Helix-turn-helix domain protein</fullName>
    </submittedName>
</protein>
<evidence type="ECO:0000259" key="1">
    <source>
        <dbReference type="Pfam" id="PF13358"/>
    </source>
</evidence>
<comment type="caution">
    <text evidence="3">The sequence shown here is derived from an EMBL/GenBank/DDBJ whole genome shotgun (WGS) entry which is preliminary data.</text>
</comment>
<dbReference type="InterPro" id="IPR009057">
    <property type="entry name" value="Homeodomain-like_sf"/>
</dbReference>
<gene>
    <name evidence="3" type="ORF">RAT170B_1696</name>
</gene>
<name>A0A0F3RCH0_9RICK</name>
<dbReference type="EMBL" id="LAOQ01000017">
    <property type="protein sequence ID" value="KJW03691.1"/>
    <property type="molecule type" value="Genomic_DNA"/>
</dbReference>
<dbReference type="SUPFAM" id="SSF46689">
    <property type="entry name" value="Homeodomain-like"/>
    <property type="match status" value="1"/>
</dbReference>
<keyword evidence="4" id="KW-1185">Reference proteome</keyword>
<proteinExistence type="predicted"/>
<evidence type="ECO:0000313" key="3">
    <source>
        <dbReference type="EMBL" id="KJW03691.1"/>
    </source>
</evidence>
<dbReference type="Pfam" id="PF13592">
    <property type="entry name" value="HTH_33"/>
    <property type="match status" value="1"/>
</dbReference>
<dbReference type="AlphaFoldDB" id="A0A0F3RCH0"/>
<dbReference type="Proteomes" id="UP000033736">
    <property type="component" value="Unassembled WGS sequence"/>
</dbReference>
<dbReference type="PANTHER" id="PTHR46564">
    <property type="entry name" value="TRANSPOSASE"/>
    <property type="match status" value="1"/>
</dbReference>